<dbReference type="PANTHER" id="PTHR30354">
    <property type="entry name" value="GNT FAMILY GLUCONATE TRANSPORTER"/>
    <property type="match status" value="1"/>
</dbReference>
<dbReference type="Proteomes" id="UP000532121">
    <property type="component" value="Unassembled WGS sequence"/>
</dbReference>
<gene>
    <name evidence="2" type="ORF">HHO37_08000</name>
</gene>
<dbReference type="PANTHER" id="PTHR30354:SF7">
    <property type="entry name" value="BLL7963 PROTEIN"/>
    <property type="match status" value="1"/>
</dbReference>
<evidence type="ECO:0000256" key="1">
    <source>
        <dbReference type="SAM" id="Phobius"/>
    </source>
</evidence>
<proteinExistence type="predicted"/>
<reference evidence="2 3" key="1">
    <citation type="submission" date="2020-04" db="EMBL/GenBank/DDBJ databases">
        <title>MicrobeNet Type strains.</title>
        <authorList>
            <person name="Nicholson A.C."/>
        </authorList>
    </citation>
    <scope>NUCLEOTIDE SEQUENCE [LARGE SCALE GENOMIC DNA]</scope>
    <source>
        <strain evidence="2 3">DSM 22768</strain>
    </source>
</reference>
<feature type="transmembrane region" description="Helical" evidence="1">
    <location>
        <begin position="28"/>
        <end position="47"/>
    </location>
</feature>
<comment type="caution">
    <text evidence="2">The sequence shown here is derived from an EMBL/GenBank/DDBJ whole genome shotgun (WGS) entry which is preliminary data.</text>
</comment>
<keyword evidence="1" id="KW-1133">Transmembrane helix</keyword>
<dbReference type="GO" id="GO:0015128">
    <property type="term" value="F:gluconate transmembrane transporter activity"/>
    <property type="evidence" value="ECO:0007669"/>
    <property type="project" value="InterPro"/>
</dbReference>
<dbReference type="AlphaFoldDB" id="A0A7X9QHJ1"/>
<feature type="transmembrane region" description="Helical" evidence="1">
    <location>
        <begin position="147"/>
        <end position="167"/>
    </location>
</feature>
<organism evidence="2 3">
    <name type="scientific">Streptococcus ratti</name>
    <dbReference type="NCBI Taxonomy" id="1341"/>
    <lineage>
        <taxon>Bacteria</taxon>
        <taxon>Bacillati</taxon>
        <taxon>Bacillota</taxon>
        <taxon>Bacilli</taxon>
        <taxon>Lactobacillales</taxon>
        <taxon>Streptococcaceae</taxon>
        <taxon>Streptococcus</taxon>
    </lineage>
</organism>
<protein>
    <submittedName>
        <fullName evidence="2">GntP family permease</fullName>
    </submittedName>
</protein>
<keyword evidence="1" id="KW-0812">Transmembrane</keyword>
<dbReference type="InterPro" id="IPR003474">
    <property type="entry name" value="Glcn_transporter"/>
</dbReference>
<name>A0A7X9QHJ1_STRRT</name>
<feature type="transmembrane region" description="Helical" evidence="1">
    <location>
        <begin position="6"/>
        <end position="23"/>
    </location>
</feature>
<keyword evidence="1" id="KW-0472">Membrane</keyword>
<feature type="transmembrane region" description="Helical" evidence="1">
    <location>
        <begin position="423"/>
        <end position="445"/>
    </location>
</feature>
<feature type="transmembrane region" description="Helical" evidence="1">
    <location>
        <begin position="308"/>
        <end position="327"/>
    </location>
</feature>
<feature type="transmembrane region" description="Helical" evidence="1">
    <location>
        <begin position="107"/>
        <end position="135"/>
    </location>
</feature>
<feature type="transmembrane region" description="Helical" evidence="1">
    <location>
        <begin position="188"/>
        <end position="209"/>
    </location>
</feature>
<sequence length="446" mass="48091">MDSGLISLLGILLALAFLIWGSYKQFPILILGPAASIVVILLSGLPLTKTLTDEYAPAFADFAKDNFLIFLPATVLGSMLGDCGAAQDIANKIAEWSLKMGSKNAKFWVLMGLSLITAILSFGGVSGFVVIFTIAPICFRIFKELDIPWHFIIAVAVYGGSMWTAILPGSPAIQNLIPMETLGTKPTAAPMLGIIAAGVSIIFGAWYIWWMLKRNEKRGEGFEKTGHKMEEASQILALKAMDKKTTNWDFVKALLPSITLIVAMNVFNVAPYLSLTIGCLVCFVFYYNKFVNFKNTMADGVNSTMKSIMNVAAVVGFGGIVAAAPGFEYLVDNLDKIPGPPLIQLAVATNLVAGITGSASGGEAISLNVFAPRFLKQGISADVLHRMVNISCYGLDSLPHNGSVINRLNYTHLTHKEGYYHEFWLGAAFPLVNSIFIAVIASMGIV</sequence>
<evidence type="ECO:0000313" key="3">
    <source>
        <dbReference type="Proteomes" id="UP000532121"/>
    </source>
</evidence>
<accession>A0A7X9QHJ1</accession>
<dbReference type="EMBL" id="JABASA010000017">
    <property type="protein sequence ID" value="NMD49602.1"/>
    <property type="molecule type" value="Genomic_DNA"/>
</dbReference>
<dbReference type="RefSeq" id="WP_003089791.1">
    <property type="nucleotide sequence ID" value="NZ_CP043405.1"/>
</dbReference>
<dbReference type="GO" id="GO:0005886">
    <property type="term" value="C:plasma membrane"/>
    <property type="evidence" value="ECO:0007669"/>
    <property type="project" value="TreeGrafter"/>
</dbReference>
<feature type="transmembrane region" description="Helical" evidence="1">
    <location>
        <begin position="258"/>
        <end position="287"/>
    </location>
</feature>
<evidence type="ECO:0000313" key="2">
    <source>
        <dbReference type="EMBL" id="NMD49602.1"/>
    </source>
</evidence>